<keyword evidence="1" id="KW-0812">Transmembrane</keyword>
<evidence type="ECO:0000313" key="3">
    <source>
        <dbReference type="EMBL" id="KAJ4429509.1"/>
    </source>
</evidence>
<reference evidence="3 4" key="1">
    <citation type="journal article" date="2022" name="Allergy">
        <title>Genome assembly and annotation of Periplaneta americana reveal a comprehensive cockroach allergen profile.</title>
        <authorList>
            <person name="Wang L."/>
            <person name="Xiong Q."/>
            <person name="Saelim N."/>
            <person name="Wang L."/>
            <person name="Nong W."/>
            <person name="Wan A.T."/>
            <person name="Shi M."/>
            <person name="Liu X."/>
            <person name="Cao Q."/>
            <person name="Hui J.H.L."/>
            <person name="Sookrung N."/>
            <person name="Leung T.F."/>
            <person name="Tungtrongchitr A."/>
            <person name="Tsui S.K.W."/>
        </authorList>
    </citation>
    <scope>NUCLEOTIDE SEQUENCE [LARGE SCALE GENOMIC DNA]</scope>
    <source>
        <strain evidence="3">PWHHKU_190912</strain>
    </source>
</reference>
<organism evidence="3 4">
    <name type="scientific">Periplaneta americana</name>
    <name type="common">American cockroach</name>
    <name type="synonym">Blatta americana</name>
    <dbReference type="NCBI Taxonomy" id="6978"/>
    <lineage>
        <taxon>Eukaryota</taxon>
        <taxon>Metazoa</taxon>
        <taxon>Ecdysozoa</taxon>
        <taxon>Arthropoda</taxon>
        <taxon>Hexapoda</taxon>
        <taxon>Insecta</taxon>
        <taxon>Pterygota</taxon>
        <taxon>Neoptera</taxon>
        <taxon>Polyneoptera</taxon>
        <taxon>Dictyoptera</taxon>
        <taxon>Blattodea</taxon>
        <taxon>Blattoidea</taxon>
        <taxon>Blattidae</taxon>
        <taxon>Blattinae</taxon>
        <taxon>Periplaneta</taxon>
    </lineage>
</organism>
<feature type="transmembrane region" description="Helical" evidence="1">
    <location>
        <begin position="46"/>
        <end position="64"/>
    </location>
</feature>
<dbReference type="Pfam" id="PF16087">
    <property type="entry name" value="DUF4817"/>
    <property type="match status" value="1"/>
</dbReference>
<evidence type="ECO:0000313" key="4">
    <source>
        <dbReference type="Proteomes" id="UP001148838"/>
    </source>
</evidence>
<keyword evidence="4" id="KW-1185">Reference proteome</keyword>
<protein>
    <recommendedName>
        <fullName evidence="2">DUF4817 domain-containing protein</fullName>
    </recommendedName>
</protein>
<dbReference type="PANTHER" id="PTHR47326">
    <property type="entry name" value="TRANSPOSABLE ELEMENT TC3 TRANSPOSASE-LIKE PROTEIN"/>
    <property type="match status" value="1"/>
</dbReference>
<dbReference type="InterPro" id="IPR032135">
    <property type="entry name" value="DUF4817"/>
</dbReference>
<evidence type="ECO:0000256" key="1">
    <source>
        <dbReference type="SAM" id="Phobius"/>
    </source>
</evidence>
<proteinExistence type="predicted"/>
<name>A0ABQ8S650_PERAM</name>
<evidence type="ECO:0000259" key="2">
    <source>
        <dbReference type="Pfam" id="PF16087"/>
    </source>
</evidence>
<feature type="non-terminal residue" evidence="3">
    <location>
        <position position="1"/>
    </location>
</feature>
<feature type="domain" description="DUF4817" evidence="2">
    <location>
        <begin position="83"/>
        <end position="119"/>
    </location>
</feature>
<keyword evidence="1" id="KW-0472">Membrane</keyword>
<gene>
    <name evidence="3" type="ORF">ANN_21678</name>
</gene>
<accession>A0ABQ8S650</accession>
<keyword evidence="1" id="KW-1133">Transmembrane helix</keyword>
<dbReference type="EMBL" id="JAJSOF020000033">
    <property type="protein sequence ID" value="KAJ4429509.1"/>
    <property type="molecule type" value="Genomic_DNA"/>
</dbReference>
<dbReference type="Proteomes" id="UP001148838">
    <property type="component" value="Unassembled WGS sequence"/>
</dbReference>
<dbReference type="PANTHER" id="PTHR47326:SF1">
    <property type="entry name" value="HTH PSQ-TYPE DOMAIN-CONTAINING PROTEIN"/>
    <property type="match status" value="1"/>
</dbReference>
<comment type="caution">
    <text evidence="3">The sequence shown here is derived from an EMBL/GenBank/DDBJ whole genome shotgun (WGS) entry which is preliminary data.</text>
</comment>
<sequence>FFVLQMVQTSHPVWGNRSCLRFGIYSDTLDEDATGGVRARDRRLRVGIVAGMLLVTTLLIVSIVKMATPQVKAQTVLWCVEFKSIVRVQREYRRVFNHDAPTAKSIKKWHDTFLATGSVLKKHGGGRRTSDEMVANVQAAYERSPRKSLRRASRELQVPESTLQRIVHKRLKLYAVFFHKLNTCSLTSFSNKMALLILVQ</sequence>